<comment type="similarity">
    <text evidence="2">Belongs to the nitroreductase family.</text>
</comment>
<dbReference type="InterPro" id="IPR029479">
    <property type="entry name" value="Nitroreductase"/>
</dbReference>
<dbReference type="Proteomes" id="UP000182350">
    <property type="component" value="Unassembled WGS sequence"/>
</dbReference>
<keyword evidence="8" id="KW-1185">Reference proteome</keyword>
<dbReference type="Pfam" id="PF00881">
    <property type="entry name" value="Nitroreductase"/>
    <property type="match status" value="1"/>
</dbReference>
<dbReference type="EMBL" id="FPJW01000008">
    <property type="protein sequence ID" value="SFX59774.1"/>
    <property type="molecule type" value="Genomic_DNA"/>
</dbReference>
<dbReference type="PANTHER" id="PTHR43673">
    <property type="entry name" value="NAD(P)H NITROREDUCTASE YDGI-RELATED"/>
    <property type="match status" value="1"/>
</dbReference>
<proteinExistence type="inferred from homology"/>
<gene>
    <name evidence="7" type="ORF">SAMN02745752_02180</name>
</gene>
<reference evidence="7 8" key="1">
    <citation type="submission" date="2016-11" db="EMBL/GenBank/DDBJ databases">
        <authorList>
            <person name="Jaros S."/>
            <person name="Januszkiewicz K."/>
            <person name="Wedrychowicz H."/>
        </authorList>
    </citation>
    <scope>NUCLEOTIDE SEQUENCE [LARGE SCALE GENOMIC DNA]</scope>
    <source>
        <strain evidence="7 8">DSM 21637</strain>
    </source>
</reference>
<evidence type="ECO:0000256" key="2">
    <source>
        <dbReference type="ARBA" id="ARBA00007118"/>
    </source>
</evidence>
<dbReference type="PANTHER" id="PTHR43673:SF2">
    <property type="entry name" value="NITROREDUCTASE"/>
    <property type="match status" value="1"/>
</dbReference>
<evidence type="ECO:0000256" key="4">
    <source>
        <dbReference type="ARBA" id="ARBA00022643"/>
    </source>
</evidence>
<feature type="domain" description="Nitroreductase" evidence="6">
    <location>
        <begin position="7"/>
        <end position="196"/>
    </location>
</feature>
<dbReference type="AlphaFoldDB" id="A0A1K1YDF6"/>
<comment type="cofactor">
    <cofactor evidence="1">
        <name>FMN</name>
        <dbReference type="ChEBI" id="CHEBI:58210"/>
    </cofactor>
</comment>
<keyword evidence="5" id="KW-0560">Oxidoreductase</keyword>
<evidence type="ECO:0000313" key="7">
    <source>
        <dbReference type="EMBL" id="SFX59774.1"/>
    </source>
</evidence>
<dbReference type="InterPro" id="IPR000415">
    <property type="entry name" value="Nitroreductase-like"/>
</dbReference>
<sequence length="224" mass="25711">MHLEEAIRSRKSVRRFLPKKVPRDVIEAMLELAARAPSGNNIQPWIVHVVTGQVKQAISKDILDAIKTESDQHQAEYDYYPEEWFEPYQARRRAVGFELFEQLGIARADREAREQQTLRNFEFFDAPVALFISLDRRLSLGSYVDLGMFIQNLLLVARAHDLHTCAQAAFAPFHRIVRHHIPLADEHLLVCAISLGFEDLDAPENKLITPREEVPGFAGFYGFE</sequence>
<evidence type="ECO:0000313" key="8">
    <source>
        <dbReference type="Proteomes" id="UP000182350"/>
    </source>
</evidence>
<keyword evidence="4" id="KW-0288">FMN</keyword>
<dbReference type="OrthoDB" id="9784375at2"/>
<dbReference type="CDD" id="cd02136">
    <property type="entry name" value="PnbA_NfnB-like"/>
    <property type="match status" value="1"/>
</dbReference>
<dbReference type="STRING" id="1122209.SAMN02745752_02180"/>
<evidence type="ECO:0000256" key="5">
    <source>
        <dbReference type="ARBA" id="ARBA00023002"/>
    </source>
</evidence>
<evidence type="ECO:0000256" key="3">
    <source>
        <dbReference type="ARBA" id="ARBA00022630"/>
    </source>
</evidence>
<accession>A0A1K1YDF6</accession>
<protein>
    <submittedName>
        <fullName evidence="7">Nitroreductase</fullName>
    </submittedName>
</protein>
<dbReference type="Gene3D" id="3.40.109.10">
    <property type="entry name" value="NADH Oxidase"/>
    <property type="match status" value="1"/>
</dbReference>
<keyword evidence="3" id="KW-0285">Flavoprotein</keyword>
<name>A0A1K1YDF6_9GAMM</name>
<evidence type="ECO:0000256" key="1">
    <source>
        <dbReference type="ARBA" id="ARBA00001917"/>
    </source>
</evidence>
<dbReference type="GO" id="GO:0016491">
    <property type="term" value="F:oxidoreductase activity"/>
    <property type="evidence" value="ECO:0007669"/>
    <property type="project" value="UniProtKB-KW"/>
</dbReference>
<evidence type="ECO:0000259" key="6">
    <source>
        <dbReference type="Pfam" id="PF00881"/>
    </source>
</evidence>
<dbReference type="SUPFAM" id="SSF55469">
    <property type="entry name" value="FMN-dependent nitroreductase-like"/>
    <property type="match status" value="1"/>
</dbReference>
<organism evidence="7 8">
    <name type="scientific">Marinospirillum alkaliphilum DSM 21637</name>
    <dbReference type="NCBI Taxonomy" id="1122209"/>
    <lineage>
        <taxon>Bacteria</taxon>
        <taxon>Pseudomonadati</taxon>
        <taxon>Pseudomonadota</taxon>
        <taxon>Gammaproteobacteria</taxon>
        <taxon>Oceanospirillales</taxon>
        <taxon>Oceanospirillaceae</taxon>
        <taxon>Marinospirillum</taxon>
    </lineage>
</organism>
<dbReference type="RefSeq" id="WP_072326493.1">
    <property type="nucleotide sequence ID" value="NZ_FPJW01000008.1"/>
</dbReference>